<keyword evidence="3" id="KW-0560">Oxidoreductase</keyword>
<dbReference type="SMART" id="SM00116">
    <property type="entry name" value="CBS"/>
    <property type="match status" value="2"/>
</dbReference>
<dbReference type="AlphaFoldDB" id="A0A556QQS2"/>
<dbReference type="PIRSF" id="PIRSF000130">
    <property type="entry name" value="IMPDH"/>
    <property type="match status" value="1"/>
</dbReference>
<feature type="binding site" description="in other chain" evidence="7">
    <location>
        <position position="342"/>
    </location>
    <ligand>
        <name>K(+)</name>
        <dbReference type="ChEBI" id="CHEBI:29103"/>
        <note>ligand shared between two tetrameric partners</note>
    </ligand>
</feature>
<evidence type="ECO:0000256" key="7">
    <source>
        <dbReference type="PIRSR" id="PIRSR000130-4"/>
    </source>
</evidence>
<dbReference type="FunFam" id="3.20.20.70:FF:000424">
    <property type="entry name" value="Inosine-5'-monophosphate dehydrogenase 2"/>
    <property type="match status" value="1"/>
</dbReference>
<dbReference type="GO" id="GO:0006183">
    <property type="term" value="P:GTP biosynthetic process"/>
    <property type="evidence" value="ECO:0007669"/>
    <property type="project" value="TreeGrafter"/>
</dbReference>
<evidence type="ECO:0000256" key="3">
    <source>
        <dbReference type="ARBA" id="ARBA00023002"/>
    </source>
</evidence>
<dbReference type="EMBL" id="VMBG01000001">
    <property type="protein sequence ID" value="TSJ78980.1"/>
    <property type="molecule type" value="Genomic_DNA"/>
</dbReference>
<dbReference type="CDD" id="cd04601">
    <property type="entry name" value="CBS_pair_IMPDH"/>
    <property type="match status" value="1"/>
</dbReference>
<evidence type="ECO:0000256" key="6">
    <source>
        <dbReference type="PIRSR" id="PIRSR000130-3"/>
    </source>
</evidence>
<dbReference type="PROSITE" id="PS51371">
    <property type="entry name" value="CBS"/>
    <property type="match status" value="2"/>
</dbReference>
<name>A0A556QQS2_9BACT</name>
<dbReference type="SUPFAM" id="SSF54631">
    <property type="entry name" value="CBS-domain pair"/>
    <property type="match status" value="1"/>
</dbReference>
<feature type="active site" description="Thioimidate intermediate" evidence="5">
    <location>
        <position position="347"/>
    </location>
</feature>
<keyword evidence="2" id="KW-0479">Metal-binding</keyword>
<dbReference type="Gene3D" id="3.20.20.70">
    <property type="entry name" value="Aldolase class I"/>
    <property type="match status" value="1"/>
</dbReference>
<dbReference type="InterPro" id="IPR000644">
    <property type="entry name" value="CBS_dom"/>
</dbReference>
<keyword evidence="6" id="KW-0520">NAD</keyword>
<protein>
    <submittedName>
        <fullName evidence="10">IMP dehydrogenase</fullName>
    </submittedName>
</protein>
<dbReference type="Proteomes" id="UP000315648">
    <property type="component" value="Unassembled WGS sequence"/>
</dbReference>
<dbReference type="Pfam" id="PF00478">
    <property type="entry name" value="IMPDH"/>
    <property type="match status" value="1"/>
</dbReference>
<evidence type="ECO:0000259" key="9">
    <source>
        <dbReference type="PROSITE" id="PS51371"/>
    </source>
</evidence>
<proteinExistence type="inferred from homology"/>
<evidence type="ECO:0000256" key="1">
    <source>
        <dbReference type="ARBA" id="ARBA00005502"/>
    </source>
</evidence>
<keyword evidence="11" id="KW-1185">Reference proteome</keyword>
<feature type="domain" description="CBS" evidence="9">
    <location>
        <begin position="177"/>
        <end position="240"/>
    </location>
</feature>
<dbReference type="RefSeq" id="WP_144229322.1">
    <property type="nucleotide sequence ID" value="NZ_CBCRVV010000005.1"/>
</dbReference>
<dbReference type="SUPFAM" id="SSF51412">
    <property type="entry name" value="Inosine monophosphate dehydrogenase (IMPDH)"/>
    <property type="match status" value="1"/>
</dbReference>
<dbReference type="Pfam" id="PF00571">
    <property type="entry name" value="CBS"/>
    <property type="match status" value="2"/>
</dbReference>
<evidence type="ECO:0000313" key="11">
    <source>
        <dbReference type="Proteomes" id="UP000315648"/>
    </source>
</evidence>
<organism evidence="10 11">
    <name type="scientific">Rariglobus hedericola</name>
    <dbReference type="NCBI Taxonomy" id="2597822"/>
    <lineage>
        <taxon>Bacteria</taxon>
        <taxon>Pseudomonadati</taxon>
        <taxon>Verrucomicrobiota</taxon>
        <taxon>Opitutia</taxon>
        <taxon>Opitutales</taxon>
        <taxon>Opitutaceae</taxon>
        <taxon>Rariglobus</taxon>
    </lineage>
</organism>
<dbReference type="InterPro" id="IPR013785">
    <property type="entry name" value="Aldolase_TIM"/>
</dbReference>
<dbReference type="SMART" id="SM01240">
    <property type="entry name" value="IMPDH"/>
    <property type="match status" value="1"/>
</dbReference>
<keyword evidence="4 8" id="KW-0129">CBS domain</keyword>
<feature type="binding site" description="in other chain" evidence="7">
    <location>
        <position position="344"/>
    </location>
    <ligand>
        <name>K(+)</name>
        <dbReference type="ChEBI" id="CHEBI:29103"/>
        <note>ligand shared between two tetrameric partners</note>
    </ligand>
</feature>
<feature type="active site" description="Proton acceptor" evidence="5">
    <location>
        <position position="442"/>
    </location>
</feature>
<comment type="caution">
    <text evidence="10">The sequence shown here is derived from an EMBL/GenBank/DDBJ whole genome shotgun (WGS) entry which is preliminary data.</text>
</comment>
<dbReference type="GO" id="GO:0003938">
    <property type="term" value="F:IMP dehydrogenase activity"/>
    <property type="evidence" value="ECO:0007669"/>
    <property type="project" value="InterPro"/>
</dbReference>
<evidence type="ECO:0000313" key="10">
    <source>
        <dbReference type="EMBL" id="TSJ78980.1"/>
    </source>
</evidence>
<dbReference type="InterPro" id="IPR005990">
    <property type="entry name" value="IMP_DH"/>
</dbReference>
<evidence type="ECO:0000256" key="4">
    <source>
        <dbReference type="ARBA" id="ARBA00023122"/>
    </source>
</evidence>
<accession>A0A556QQS2</accession>
<evidence type="ECO:0000256" key="5">
    <source>
        <dbReference type="PIRSR" id="PIRSR000130-1"/>
    </source>
</evidence>
<keyword evidence="7" id="KW-0630">Potassium</keyword>
<gene>
    <name evidence="10" type="ORF">FPL22_06670</name>
</gene>
<evidence type="ECO:0000256" key="2">
    <source>
        <dbReference type="ARBA" id="ARBA00022723"/>
    </source>
</evidence>
<dbReference type="OrthoDB" id="9805398at2"/>
<evidence type="ECO:0000256" key="8">
    <source>
        <dbReference type="PROSITE-ProRule" id="PRU00703"/>
    </source>
</evidence>
<comment type="similarity">
    <text evidence="1">Belongs to the IMPDH/GMPR family.</text>
</comment>
<dbReference type="InterPro" id="IPR046342">
    <property type="entry name" value="CBS_dom_sf"/>
</dbReference>
<feature type="binding site" evidence="6">
    <location>
        <begin position="340"/>
        <end position="342"/>
    </location>
    <ligand>
        <name>NAD(+)</name>
        <dbReference type="ChEBI" id="CHEBI:57540"/>
    </ligand>
</feature>
<feature type="binding site" description="in other chain" evidence="7">
    <location>
        <position position="347"/>
    </location>
    <ligand>
        <name>K(+)</name>
        <dbReference type="ChEBI" id="CHEBI:29103"/>
        <note>ligand shared between two tetrameric partners</note>
    </ligand>
</feature>
<feature type="domain" description="CBS" evidence="9">
    <location>
        <begin position="116"/>
        <end position="175"/>
    </location>
</feature>
<sequence length="526" mass="55715">MTKVATPSAAAFDAEFYQPADAFFRANRPVALTFDDVSLATLYSEILPKDADTSTALSEVLKLSIPVISSDMDTVTEARMAIAMALNGGLGLIHYNMPARDQVKEVARVKRHIHGLIQDPITVSPTQHVGDVLALIETRRFDFRTFPVVDADGKLVGLLSGSTVRERYKSKTVAEAMTPRADILTIHEKALKPDPIKAADAFFTEHVGIHKMLVVDDEDRLRGLVTFSDIDRILTESKSRRKPARDADFRLVVGAAIAPVRLPDGTLDDEKIITHVSQLVDEHIDAVAVSTAHGHTAGVGDIVKLVRDAFPDLTIIAGNVTSASGVDYLAACGANAVKVGQGPGSICTTRVVAGVGIPQLTALYVAAQGAKARGVKIIADGGITKSGDIVKALTLADAVILGGLLAGCREAPGEIMEINGKLYKQYRGMGSLSAMKAGSAARYGHDKTDNARKLTAEGIEALKEVSGSADDVLGNLVGGVQSGMGYLGAKDLKSLREKARYIRVSPAGQKEAAPHDVVEIKTQAKG</sequence>
<dbReference type="PANTHER" id="PTHR11911:SF111">
    <property type="entry name" value="INOSINE-5'-MONOPHOSPHATE DEHYDROGENASE"/>
    <property type="match status" value="1"/>
</dbReference>
<reference evidence="10 11" key="1">
    <citation type="submission" date="2019-07" db="EMBL/GenBank/DDBJ databases">
        <title>Description of 53C-WASEF.</title>
        <authorList>
            <person name="Pitt A."/>
            <person name="Hahn M.W."/>
        </authorList>
    </citation>
    <scope>NUCLEOTIDE SEQUENCE [LARGE SCALE GENOMIC DNA]</scope>
    <source>
        <strain evidence="10 11">53C-WASEF</strain>
    </source>
</reference>
<dbReference type="CDD" id="cd00381">
    <property type="entry name" value="IMPDH"/>
    <property type="match status" value="1"/>
</dbReference>
<dbReference type="InterPro" id="IPR001093">
    <property type="entry name" value="IMP_DH_GMPRt"/>
</dbReference>
<dbReference type="GO" id="GO:0046872">
    <property type="term" value="F:metal ion binding"/>
    <property type="evidence" value="ECO:0007669"/>
    <property type="project" value="UniProtKB-KW"/>
</dbReference>
<dbReference type="PANTHER" id="PTHR11911">
    <property type="entry name" value="INOSINE-5-MONOPHOSPHATE DEHYDROGENASE RELATED"/>
    <property type="match status" value="1"/>
</dbReference>